<organism evidence="2">
    <name type="scientific">marine sediment metagenome</name>
    <dbReference type="NCBI Taxonomy" id="412755"/>
    <lineage>
        <taxon>unclassified sequences</taxon>
        <taxon>metagenomes</taxon>
        <taxon>ecological metagenomes</taxon>
    </lineage>
</organism>
<protein>
    <recommendedName>
        <fullName evidence="1">DUF1254 domain-containing protein</fullName>
    </recommendedName>
</protein>
<evidence type="ECO:0000259" key="1">
    <source>
        <dbReference type="Pfam" id="PF06863"/>
    </source>
</evidence>
<dbReference type="InterPro" id="IPR010679">
    <property type="entry name" value="DUF1254"/>
</dbReference>
<accession>A0A0F9UK03</accession>
<dbReference type="PIRSF" id="PIRSF010244">
    <property type="entry name" value="UCP010244_imp"/>
    <property type="match status" value="1"/>
</dbReference>
<evidence type="ECO:0000313" key="2">
    <source>
        <dbReference type="EMBL" id="KKN91979.1"/>
    </source>
</evidence>
<dbReference type="Pfam" id="PF06863">
    <property type="entry name" value="DUF1254"/>
    <property type="match status" value="1"/>
</dbReference>
<dbReference type="InterPro" id="IPR014456">
    <property type="entry name" value="UCP010244_IM"/>
</dbReference>
<dbReference type="AlphaFoldDB" id="A0A0F9UK03"/>
<comment type="caution">
    <text evidence="2">The sequence shown here is derived from an EMBL/GenBank/DDBJ whole genome shotgun (WGS) entry which is preliminary data.</text>
</comment>
<sequence>MGKLLLAVAIGLVGAVIVHIAVIFAMPQVAGNNAWARFSNLGQIYDIVSVEPLRSAGSDVIAPMLGSDRQDFAFVDPAFVTASCRFSIAKGPVRILANYDESPFWSASIYDRRGDNLYSINDRSAVDGMFNLLVGSKEQIVEFNADLGPDTEETTIPVELDLSEGYMTIRVLVDEESKRPSARAFVNSLRCEPIEPAAASRPDNRDS</sequence>
<proteinExistence type="predicted"/>
<gene>
    <name evidence="2" type="ORF">LCGC14_0212600</name>
</gene>
<name>A0A0F9UK03_9ZZZZ</name>
<feature type="domain" description="DUF1254" evidence="1">
    <location>
        <begin position="70"/>
        <end position="193"/>
    </location>
</feature>
<dbReference type="EMBL" id="LAZR01000098">
    <property type="protein sequence ID" value="KKN91979.1"/>
    <property type="molecule type" value="Genomic_DNA"/>
</dbReference>
<reference evidence="2" key="1">
    <citation type="journal article" date="2015" name="Nature">
        <title>Complex archaea that bridge the gap between prokaryotes and eukaryotes.</title>
        <authorList>
            <person name="Spang A."/>
            <person name="Saw J.H."/>
            <person name="Jorgensen S.L."/>
            <person name="Zaremba-Niedzwiedzka K."/>
            <person name="Martijn J."/>
            <person name="Lind A.E."/>
            <person name="van Eijk R."/>
            <person name="Schleper C."/>
            <person name="Guy L."/>
            <person name="Ettema T.J."/>
        </authorList>
    </citation>
    <scope>NUCLEOTIDE SEQUENCE</scope>
</reference>